<comment type="caution">
    <text evidence="2">The sequence shown here is derived from an EMBL/GenBank/DDBJ whole genome shotgun (WGS) entry which is preliminary data.</text>
</comment>
<gene>
    <name evidence="2" type="ORF">RF55_9118</name>
</gene>
<reference evidence="2 3" key="1">
    <citation type="submission" date="2015-04" db="EMBL/GenBank/DDBJ databases">
        <title>Lasius niger genome sequencing.</title>
        <authorList>
            <person name="Konorov E.A."/>
            <person name="Nikitin M.A."/>
            <person name="Kirill M.V."/>
            <person name="Chang P."/>
        </authorList>
    </citation>
    <scope>NUCLEOTIDE SEQUENCE [LARGE SCALE GENOMIC DNA]</scope>
    <source>
        <tissue evidence="2">Whole</tissue>
    </source>
</reference>
<organism evidence="2 3">
    <name type="scientific">Lasius niger</name>
    <name type="common">Black garden ant</name>
    <dbReference type="NCBI Taxonomy" id="67767"/>
    <lineage>
        <taxon>Eukaryota</taxon>
        <taxon>Metazoa</taxon>
        <taxon>Ecdysozoa</taxon>
        <taxon>Arthropoda</taxon>
        <taxon>Hexapoda</taxon>
        <taxon>Insecta</taxon>
        <taxon>Pterygota</taxon>
        <taxon>Neoptera</taxon>
        <taxon>Endopterygota</taxon>
        <taxon>Hymenoptera</taxon>
        <taxon>Apocrita</taxon>
        <taxon>Aculeata</taxon>
        <taxon>Formicoidea</taxon>
        <taxon>Formicidae</taxon>
        <taxon>Formicinae</taxon>
        <taxon>Lasius</taxon>
        <taxon>Lasius</taxon>
    </lineage>
</organism>
<feature type="compositionally biased region" description="Basic and acidic residues" evidence="1">
    <location>
        <begin position="203"/>
        <end position="220"/>
    </location>
</feature>
<keyword evidence="3" id="KW-1185">Reference proteome</keyword>
<feature type="region of interest" description="Disordered" evidence="1">
    <location>
        <begin position="66"/>
        <end position="95"/>
    </location>
</feature>
<feature type="compositionally biased region" description="Basic and acidic residues" evidence="1">
    <location>
        <begin position="107"/>
        <end position="119"/>
    </location>
</feature>
<name>A0A0J7KLA0_LASNI</name>
<dbReference type="EMBL" id="LBMM01005969">
    <property type="protein sequence ID" value="KMQ91057.1"/>
    <property type="molecule type" value="Genomic_DNA"/>
</dbReference>
<dbReference type="AlphaFoldDB" id="A0A0J7KLA0"/>
<feature type="compositionally biased region" description="Polar residues" evidence="1">
    <location>
        <begin position="1"/>
        <end position="13"/>
    </location>
</feature>
<feature type="compositionally biased region" description="Basic residues" evidence="1">
    <location>
        <begin position="269"/>
        <end position="280"/>
    </location>
</feature>
<feature type="compositionally biased region" description="Acidic residues" evidence="1">
    <location>
        <begin position="193"/>
        <end position="202"/>
    </location>
</feature>
<dbReference type="PaxDb" id="67767-A0A0J7KLA0"/>
<feature type="region of interest" description="Disordered" evidence="1">
    <location>
        <begin position="107"/>
        <end position="292"/>
    </location>
</feature>
<evidence type="ECO:0000256" key="1">
    <source>
        <dbReference type="SAM" id="MobiDB-lite"/>
    </source>
</evidence>
<accession>A0A0J7KLA0</accession>
<feature type="region of interest" description="Disordered" evidence="1">
    <location>
        <begin position="1"/>
        <end position="39"/>
    </location>
</feature>
<evidence type="ECO:0000313" key="3">
    <source>
        <dbReference type="Proteomes" id="UP000036403"/>
    </source>
</evidence>
<feature type="compositionally biased region" description="Basic and acidic residues" evidence="1">
    <location>
        <begin position="281"/>
        <end position="292"/>
    </location>
</feature>
<evidence type="ECO:0000313" key="2">
    <source>
        <dbReference type="EMBL" id="KMQ91057.1"/>
    </source>
</evidence>
<proteinExistence type="predicted"/>
<protein>
    <submittedName>
        <fullName evidence="2">Uncharacterized protein</fullName>
    </submittedName>
</protein>
<sequence>MGMSTENESNLLSQGDFGTLRDRHSGEPDAAGSSSCKGTVDVVSASASAVAKATTELIEEVDTLETVPISRGGKSVKEKRKASSSPGNEVEEAVAVGARRHNKFRILDPKEVEQEKDVNSDLESQMIYEEATNYEKLPGATGSDKSLESSPEYKTPIRRSSRKTGGSSTKAVFGGLRESLEGKKGKRIVTTMDDSDNQLEEAEEKRSDRSTSSKRLEDLVRPIVEWAEEESAREKKSKGSPFRKSSLPMQTIEISSEESNSEGYSSTRSSRKAKKRKKKGGKEGEEDRKDPC</sequence>
<dbReference type="Proteomes" id="UP000036403">
    <property type="component" value="Unassembled WGS sequence"/>
</dbReference>